<dbReference type="Proteomes" id="UP000239814">
    <property type="component" value="Chromosome"/>
</dbReference>
<evidence type="ECO:0000256" key="1">
    <source>
        <dbReference type="ARBA" id="ARBA00004370"/>
    </source>
</evidence>
<dbReference type="KEGG" id="git:C6V83_16265"/>
<dbReference type="PANTHER" id="PTHR37042:SF4">
    <property type="entry name" value="OUTER MEMBRANE PROTEIN RV1973"/>
    <property type="match status" value="1"/>
</dbReference>
<dbReference type="RefSeq" id="WP_105943278.1">
    <property type="nucleotide sequence ID" value="NZ_CP027433.1"/>
</dbReference>
<dbReference type="EMBL" id="CP027433">
    <property type="protein sequence ID" value="AVM01574.1"/>
    <property type="molecule type" value="Genomic_DNA"/>
</dbReference>
<name>A0A2S0KIS1_9ACTN</name>
<organism evidence="4 5">
    <name type="scientific">Gordonia iterans</name>
    <dbReference type="NCBI Taxonomy" id="1004901"/>
    <lineage>
        <taxon>Bacteria</taxon>
        <taxon>Bacillati</taxon>
        <taxon>Actinomycetota</taxon>
        <taxon>Actinomycetes</taxon>
        <taxon>Mycobacteriales</taxon>
        <taxon>Gordoniaceae</taxon>
        <taxon>Gordonia</taxon>
    </lineage>
</organism>
<dbReference type="AlphaFoldDB" id="A0A2S0KIS1"/>
<dbReference type="GO" id="GO:0016020">
    <property type="term" value="C:membrane"/>
    <property type="evidence" value="ECO:0007669"/>
    <property type="project" value="UniProtKB-SubCell"/>
</dbReference>
<evidence type="ECO:0000313" key="4">
    <source>
        <dbReference type="EMBL" id="AVM01574.1"/>
    </source>
</evidence>
<keyword evidence="3" id="KW-1133">Transmembrane helix</keyword>
<evidence type="ECO:0000256" key="3">
    <source>
        <dbReference type="SAM" id="Phobius"/>
    </source>
</evidence>
<feature type="transmembrane region" description="Helical" evidence="3">
    <location>
        <begin position="42"/>
        <end position="64"/>
    </location>
</feature>
<comment type="subcellular location">
    <subcellularLocation>
        <location evidence="1">Membrane</location>
    </subcellularLocation>
</comment>
<keyword evidence="5" id="KW-1185">Reference proteome</keyword>
<proteinExistence type="predicted"/>
<keyword evidence="3" id="KW-0812">Transmembrane</keyword>
<evidence type="ECO:0000313" key="5">
    <source>
        <dbReference type="Proteomes" id="UP000239814"/>
    </source>
</evidence>
<sequence length="199" mass="20881">MTTRRLESARTAYDDAVRAEREARIAAAPELRARARRRRAGLRLYGVAASVVVVLLVVVGVWMVTSRAADQRRLNDDDAARTAAVEAMTAMLSADPARADAYVDGVLGVSTGVQRERVSHAADALRATVAGFGAPSTGRVISAGVQGSADPGVTPVLVVAQASAPELVGGTPGGDRVAVRVLMVREGDRWLVHDTEQVS</sequence>
<evidence type="ECO:0000256" key="2">
    <source>
        <dbReference type="ARBA" id="ARBA00023136"/>
    </source>
</evidence>
<reference evidence="4 5" key="1">
    <citation type="submission" date="2018-03" db="EMBL/GenBank/DDBJ databases">
        <title>Characteristics and genome of n-alkane degrading marine bacteria Gordonia iterans isolated from crude oil contaminated in Tae-an, South Korea.</title>
        <authorList>
            <person name="Lee S.-S."/>
            <person name="Kim H."/>
        </authorList>
    </citation>
    <scope>NUCLEOTIDE SEQUENCE [LARGE SCALE GENOMIC DNA]</scope>
    <source>
        <strain evidence="4 5">Co17</strain>
    </source>
</reference>
<protein>
    <recommendedName>
        <fullName evidence="6">Mce-associated membrane protein</fullName>
    </recommendedName>
</protein>
<evidence type="ECO:0008006" key="6">
    <source>
        <dbReference type="Google" id="ProtNLM"/>
    </source>
</evidence>
<dbReference type="PANTHER" id="PTHR37042">
    <property type="entry name" value="OUTER MEMBRANE PROTEIN RV1973"/>
    <property type="match status" value="1"/>
</dbReference>
<dbReference type="OrthoDB" id="4578504at2"/>
<accession>A0A2S0KIS1</accession>
<keyword evidence="2 3" id="KW-0472">Membrane</keyword>
<gene>
    <name evidence="4" type="ORF">C6V83_16265</name>
</gene>